<dbReference type="PANTHER" id="PTHR48050">
    <property type="entry name" value="STEROL 3-BETA-GLUCOSYLTRANSFERASE"/>
    <property type="match status" value="1"/>
</dbReference>
<dbReference type="SUPFAM" id="SSF53756">
    <property type="entry name" value="UDP-Glycosyltransferase/glycogen phosphorylase"/>
    <property type="match status" value="1"/>
</dbReference>
<dbReference type="PANTHER" id="PTHR48050:SF13">
    <property type="entry name" value="STEROL 3-BETA-GLUCOSYLTRANSFERASE UGT80A2"/>
    <property type="match status" value="1"/>
</dbReference>
<dbReference type="Pfam" id="PF06722">
    <property type="entry name" value="EryCIII-like_C"/>
    <property type="match status" value="1"/>
</dbReference>
<dbReference type="CDD" id="cd03784">
    <property type="entry name" value="GT1_Gtf-like"/>
    <property type="match status" value="1"/>
</dbReference>
<dbReference type="EMBL" id="FXUA01000001">
    <property type="protein sequence ID" value="SMP03270.1"/>
    <property type="molecule type" value="Genomic_DNA"/>
</dbReference>
<evidence type="ECO:0000313" key="2">
    <source>
        <dbReference type="EMBL" id="SMP03270.1"/>
    </source>
</evidence>
<dbReference type="InterPro" id="IPR050426">
    <property type="entry name" value="Glycosyltransferase_28"/>
</dbReference>
<dbReference type="Gene3D" id="3.40.50.2000">
    <property type="entry name" value="Glycogen Phosphorylase B"/>
    <property type="match status" value="2"/>
</dbReference>
<proteinExistence type="predicted"/>
<organism evidence="2 3">
    <name type="scientific">Algoriphagus winogradskyi</name>
    <dbReference type="NCBI Taxonomy" id="237017"/>
    <lineage>
        <taxon>Bacteria</taxon>
        <taxon>Pseudomonadati</taxon>
        <taxon>Bacteroidota</taxon>
        <taxon>Cytophagia</taxon>
        <taxon>Cytophagales</taxon>
        <taxon>Cyclobacteriaceae</taxon>
        <taxon>Algoriphagus</taxon>
    </lineage>
</organism>
<feature type="domain" description="Erythromycin biosynthesis protein CIII-like C-terminal" evidence="1">
    <location>
        <begin position="301"/>
        <end position="404"/>
    </location>
</feature>
<gene>
    <name evidence="2" type="ORF">SAMN06265367_101165</name>
</gene>
<evidence type="ECO:0000313" key="3">
    <source>
        <dbReference type="Proteomes" id="UP001157915"/>
    </source>
</evidence>
<protein>
    <submittedName>
        <fullName evidence="2">UDP:flavonoid glycosyltransferase YjiC, YdhE family</fullName>
    </submittedName>
</protein>
<sequence>MKVLFAALGTCGDIEPFLAQAEIFSEAGQEVTCLFPEQFRESVTQLGYDFIGFDKGFLELLESQSGKNIMGGGGNAWKQLKNYFKLAKNSLSLQHLLIAQQRDALNNLNPDRIVFHAKCLYYIIAAMANPTRFTFLTPIPCLTHTSSEYPHIGFGKWKPFSKIWNLKSYSLVNASRRLAMKKFIGKYYSDFPSIEISSNTIKDFELTQLQTIYTVSPALFPRPENWPETAKIVGYFFRNQVKAFQPARELEDWLQKYPKAILLTFGSMSNTKPKEHSKAIINLLQKNKIPTIVNTSWGGLEQIENSEESIFYVNQIPYDWILPQLYGIIYHGGSGTTHQGAAHGCVQMIVPHIIDQYFWNRIIENRRLGPLGISIHNLDIRKFEIALIDFWTNPEYAANAKKIAGRIKLETNRDTVLNFVLNPTSS</sequence>
<dbReference type="InterPro" id="IPR002213">
    <property type="entry name" value="UDP_glucos_trans"/>
</dbReference>
<keyword evidence="3" id="KW-1185">Reference proteome</keyword>
<accession>A0ABY1N8G5</accession>
<dbReference type="RefSeq" id="WP_283411113.1">
    <property type="nucleotide sequence ID" value="NZ_FXUA01000001.1"/>
</dbReference>
<dbReference type="Proteomes" id="UP001157915">
    <property type="component" value="Unassembled WGS sequence"/>
</dbReference>
<reference evidence="2 3" key="1">
    <citation type="submission" date="2017-05" db="EMBL/GenBank/DDBJ databases">
        <authorList>
            <person name="Varghese N."/>
            <person name="Submissions S."/>
        </authorList>
    </citation>
    <scope>NUCLEOTIDE SEQUENCE [LARGE SCALE GENOMIC DNA]</scope>
    <source>
        <strain evidence="2 3">DSM 15360</strain>
    </source>
</reference>
<name>A0ABY1N8G5_9BACT</name>
<evidence type="ECO:0000259" key="1">
    <source>
        <dbReference type="Pfam" id="PF06722"/>
    </source>
</evidence>
<comment type="caution">
    <text evidence="2">The sequence shown here is derived from an EMBL/GenBank/DDBJ whole genome shotgun (WGS) entry which is preliminary data.</text>
</comment>
<dbReference type="InterPro" id="IPR010610">
    <property type="entry name" value="EryCIII-like_C"/>
</dbReference>